<dbReference type="InterPro" id="IPR023196">
    <property type="entry name" value="Phosducin_N_dom_sf"/>
</dbReference>
<evidence type="ECO:0000259" key="3">
    <source>
        <dbReference type="Pfam" id="PF02114"/>
    </source>
</evidence>
<name>F1LDU4_ASCSU</name>
<evidence type="ECO:0000256" key="1">
    <source>
        <dbReference type="ARBA" id="ARBA00009686"/>
    </source>
</evidence>
<dbReference type="Gene3D" id="3.40.30.10">
    <property type="entry name" value="Glutaredoxin"/>
    <property type="match status" value="1"/>
</dbReference>
<dbReference type="Gene3D" id="1.10.168.10">
    <property type="entry name" value="Phosducin, domain 2"/>
    <property type="match status" value="1"/>
</dbReference>
<protein>
    <submittedName>
        <fullName evidence="4">Phosducin-like protein</fullName>
    </submittedName>
</protein>
<dbReference type="EMBL" id="JI179563">
    <property type="protein sequence ID" value="ADY48298.1"/>
    <property type="molecule type" value="mRNA"/>
</dbReference>
<dbReference type="AlphaFoldDB" id="F1LDU4"/>
<dbReference type="InterPro" id="IPR036249">
    <property type="entry name" value="Thioredoxin-like_sf"/>
</dbReference>
<keyword evidence="2" id="KW-0597">Phosphoprotein</keyword>
<comment type="similarity">
    <text evidence="1">Belongs to the phosducin family.</text>
</comment>
<dbReference type="PANTHER" id="PTHR46052:SF1">
    <property type="entry name" value="PHOSDUCIN-LIKE PROTEIN"/>
    <property type="match status" value="1"/>
</dbReference>
<evidence type="ECO:0000256" key="2">
    <source>
        <dbReference type="ARBA" id="ARBA00022553"/>
    </source>
</evidence>
<dbReference type="GO" id="GO:0008277">
    <property type="term" value="P:regulation of G protein-coupled receptor signaling pathway"/>
    <property type="evidence" value="ECO:0007669"/>
    <property type="project" value="InterPro"/>
</dbReference>
<proteinExistence type="evidence at transcript level"/>
<dbReference type="InterPro" id="IPR024253">
    <property type="entry name" value="Phosducin_thioredoxin-like_dom"/>
</dbReference>
<evidence type="ECO:0000313" key="4">
    <source>
        <dbReference type="EMBL" id="ADY48298.1"/>
    </source>
</evidence>
<accession>F1LDU4</accession>
<organism evidence="4">
    <name type="scientific">Ascaris suum</name>
    <name type="common">Pig roundworm</name>
    <name type="synonym">Ascaris lumbricoides</name>
    <dbReference type="NCBI Taxonomy" id="6253"/>
    <lineage>
        <taxon>Eukaryota</taxon>
        <taxon>Metazoa</taxon>
        <taxon>Ecdysozoa</taxon>
        <taxon>Nematoda</taxon>
        <taxon>Chromadorea</taxon>
        <taxon>Rhabditida</taxon>
        <taxon>Spirurina</taxon>
        <taxon>Ascaridomorpha</taxon>
        <taxon>Ascaridoidea</taxon>
        <taxon>Ascarididae</taxon>
        <taxon>Ascaris</taxon>
    </lineage>
</organism>
<dbReference type="Pfam" id="PF02114">
    <property type="entry name" value="Phosducin"/>
    <property type="match status" value="1"/>
</dbReference>
<dbReference type="InterPro" id="IPR001200">
    <property type="entry name" value="Phosducin"/>
</dbReference>
<reference evidence="4" key="1">
    <citation type="journal article" date="2011" name="Genome Res.">
        <title>Deep small RNA sequencing from the nematode Ascaris reveals conservation, functional diversification, and novel developmental profiles.</title>
        <authorList>
            <person name="Wang J."/>
            <person name="Czech B."/>
            <person name="Crunk A."/>
            <person name="Wallace A."/>
            <person name="Mitreva M."/>
            <person name="Hannon G.J."/>
            <person name="Davis R.E."/>
        </authorList>
    </citation>
    <scope>NUCLEOTIDE SEQUENCE</scope>
</reference>
<dbReference type="InterPro" id="IPR051499">
    <property type="entry name" value="Phosducin-like_reg"/>
</dbReference>
<dbReference type="PANTHER" id="PTHR46052">
    <property type="entry name" value="PHOSDUCIN-LIKE PROTEIN"/>
    <property type="match status" value="1"/>
</dbReference>
<dbReference type="CDD" id="cd02987">
    <property type="entry name" value="Phd_like_Phd"/>
    <property type="match status" value="1"/>
</dbReference>
<sequence length="249" mass="28130">MRLAEPFLIHSLMAQLDDKILNGKNVGYCSSSEEEEDHGPQFVSGEDERQVAVMRGIRNTGPKGVLEDWRSFHNEQKQQQKAKFQEMIAEAKRGMLSGNEEGVDEELQRIREERLQQLKDRVASKGKVIEMETKEQFLSAIEKCRNALLLIHIYEEAVDGCVTMNSVLCSVAAKYPQVKLARVKSSVLKTSATFSSNALPTLQVYYNDALVGNFVRITDHLGEDFTTSQVVAFLYEHDIDLALNTRSDE</sequence>
<dbReference type="SUPFAM" id="SSF52833">
    <property type="entry name" value="Thioredoxin-like"/>
    <property type="match status" value="1"/>
</dbReference>
<feature type="domain" description="Phosducin" evidence="3">
    <location>
        <begin position="77"/>
        <end position="237"/>
    </location>
</feature>